<dbReference type="EMBL" id="KX388523">
    <property type="protein sequence ID" value="AQU11783.1"/>
    <property type="molecule type" value="Genomic_DNA"/>
</dbReference>
<comment type="subcellular location">
    <subcellularLocation>
        <location evidence="1">Host nucleus</location>
    </subcellularLocation>
</comment>
<dbReference type="GO" id="GO:0046872">
    <property type="term" value="F:metal ion binding"/>
    <property type="evidence" value="ECO:0007669"/>
    <property type="project" value="UniProtKB-KW"/>
</dbReference>
<evidence type="ECO:0000256" key="7">
    <source>
        <dbReference type="ARBA" id="ARBA00022741"/>
    </source>
</evidence>
<proteinExistence type="predicted"/>
<evidence type="ECO:0000313" key="17">
    <source>
        <dbReference type="EMBL" id="AQU11787.1"/>
    </source>
</evidence>
<dbReference type="EMBL" id="KX388522">
    <property type="protein sequence ID" value="AQU11781.1"/>
    <property type="molecule type" value="Genomic_DNA"/>
</dbReference>
<accession>A0A1S6LVN8</accession>
<dbReference type="GO" id="GO:0016779">
    <property type="term" value="F:nucleotidyltransferase activity"/>
    <property type="evidence" value="ECO:0007669"/>
    <property type="project" value="UniProtKB-KW"/>
</dbReference>
<evidence type="ECO:0000256" key="9">
    <source>
        <dbReference type="ARBA" id="ARBA00022801"/>
    </source>
</evidence>
<keyword evidence="9" id="KW-0378">Hydrolase</keyword>
<keyword evidence="4" id="KW-0235">DNA replication</keyword>
<dbReference type="GO" id="GO:0003677">
    <property type="term" value="F:DNA binding"/>
    <property type="evidence" value="ECO:0007669"/>
    <property type="project" value="UniProtKB-KW"/>
</dbReference>
<evidence type="ECO:0000256" key="3">
    <source>
        <dbReference type="ARBA" id="ARBA00022695"/>
    </source>
</evidence>
<evidence type="ECO:0000259" key="12">
    <source>
        <dbReference type="PROSITE" id="PS52020"/>
    </source>
</evidence>
<evidence type="ECO:0000313" key="13">
    <source>
        <dbReference type="EMBL" id="AQU11779.1"/>
    </source>
</evidence>
<evidence type="ECO:0000256" key="11">
    <source>
        <dbReference type="ARBA" id="ARBA00023125"/>
    </source>
</evidence>
<dbReference type="Gene3D" id="3.40.1310.20">
    <property type="match status" value="1"/>
</dbReference>
<dbReference type="GO" id="GO:0000166">
    <property type="term" value="F:nucleotide binding"/>
    <property type="evidence" value="ECO:0007669"/>
    <property type="project" value="UniProtKB-KW"/>
</dbReference>
<dbReference type="EMBL" id="KX388525">
    <property type="protein sequence ID" value="AQU11787.1"/>
    <property type="molecule type" value="Genomic_DNA"/>
</dbReference>
<dbReference type="GO" id="GO:0042025">
    <property type="term" value="C:host cell nucleus"/>
    <property type="evidence" value="ECO:0007669"/>
    <property type="project" value="UniProtKB-SubCell"/>
</dbReference>
<keyword evidence="8" id="KW-0255">Endonuclease</keyword>
<evidence type="ECO:0000313" key="16">
    <source>
        <dbReference type="EMBL" id="AQU11785.1"/>
    </source>
</evidence>
<evidence type="ECO:0000256" key="8">
    <source>
        <dbReference type="ARBA" id="ARBA00022759"/>
    </source>
</evidence>
<dbReference type="EMBL" id="KX388521">
    <property type="protein sequence ID" value="AQU11779.1"/>
    <property type="molecule type" value="Genomic_DNA"/>
</dbReference>
<keyword evidence="11" id="KW-0238">DNA-binding</keyword>
<keyword evidence="6" id="KW-0479">Metal-binding</keyword>
<evidence type="ECO:0000256" key="5">
    <source>
        <dbReference type="ARBA" id="ARBA00022722"/>
    </source>
</evidence>
<dbReference type="PROSITE" id="PS52020">
    <property type="entry name" value="CRESS_DNA_REP"/>
    <property type="match status" value="1"/>
</dbReference>
<organism evidence="15">
    <name type="scientific">Cruciviridae sp</name>
    <dbReference type="NCBI Taxonomy" id="1955495"/>
    <lineage>
        <taxon>Viruses</taxon>
        <taxon>Cruciviruses</taxon>
    </lineage>
</organism>
<dbReference type="GO" id="GO:0004519">
    <property type="term" value="F:endonuclease activity"/>
    <property type="evidence" value="ECO:0007669"/>
    <property type="project" value="UniProtKB-KW"/>
</dbReference>
<dbReference type="GO" id="GO:0006260">
    <property type="term" value="P:DNA replication"/>
    <property type="evidence" value="ECO:0007669"/>
    <property type="project" value="UniProtKB-KW"/>
</dbReference>
<keyword evidence="3" id="KW-0548">Nucleotidyltransferase</keyword>
<dbReference type="EMBL" id="KX388526">
    <property type="protein sequence ID" value="AQU11789.1"/>
    <property type="molecule type" value="Genomic_DNA"/>
</dbReference>
<evidence type="ECO:0000313" key="15">
    <source>
        <dbReference type="EMBL" id="AQU11783.1"/>
    </source>
</evidence>
<evidence type="ECO:0000313" key="18">
    <source>
        <dbReference type="EMBL" id="AQU11789.1"/>
    </source>
</evidence>
<evidence type="ECO:0000256" key="2">
    <source>
        <dbReference type="ARBA" id="ARBA00022679"/>
    </source>
</evidence>
<evidence type="ECO:0000256" key="6">
    <source>
        <dbReference type="ARBA" id="ARBA00022723"/>
    </source>
</evidence>
<dbReference type="EMBL" id="KX388524">
    <property type="protein sequence ID" value="AQU11785.1"/>
    <property type="molecule type" value="Genomic_DNA"/>
</dbReference>
<evidence type="ECO:0000256" key="10">
    <source>
        <dbReference type="ARBA" id="ARBA00023124"/>
    </source>
</evidence>
<reference evidence="15" key="1">
    <citation type="journal article" date="2016" name="Virus Evol.">
        <title>Diversity and comparative genomics of chimeric viruses in Sphagnum-dominated peatlands.</title>
        <authorList>
            <person name="Quaiser A."/>
            <person name="Krupovic M."/>
            <person name="Dufresne A."/>
            <person name="Francez A.J."/>
            <person name="Roux S."/>
        </authorList>
    </citation>
    <scope>NUCLEOTIDE SEQUENCE</scope>
    <source>
        <strain evidence="13">CRUV-42-B</strain>
        <strain evidence="14">CRUV-43-F</strain>
        <strain evidence="15">CRUV-44-B</strain>
        <strain evidence="16">CRUV-45-F</strain>
        <strain evidence="17">CRUV-46-B</strain>
        <strain evidence="18">CRUV-47-F</strain>
    </source>
</reference>
<keyword evidence="7" id="KW-0547">Nucleotide-binding</keyword>
<protein>
    <submittedName>
        <fullName evidence="15">Replication protein</fullName>
    </submittedName>
</protein>
<keyword evidence="5" id="KW-0540">Nuclease</keyword>
<feature type="domain" description="CRESS-DNA virus Rep endonuclease" evidence="12">
    <location>
        <begin position="10"/>
        <end position="109"/>
    </location>
</feature>
<evidence type="ECO:0000256" key="4">
    <source>
        <dbReference type="ARBA" id="ARBA00022705"/>
    </source>
</evidence>
<evidence type="ECO:0000256" key="1">
    <source>
        <dbReference type="ARBA" id="ARBA00004147"/>
    </source>
</evidence>
<dbReference type="InterPro" id="IPR049912">
    <property type="entry name" value="CRESS_DNA_REP"/>
</dbReference>
<dbReference type="Pfam" id="PF02407">
    <property type="entry name" value="Viral_Rep"/>
    <property type="match status" value="1"/>
</dbReference>
<keyword evidence="2" id="KW-0808">Transferase</keyword>
<keyword evidence="10" id="KW-0190">Covalent protein-DNA linkage</keyword>
<dbReference type="GO" id="GO:0016787">
    <property type="term" value="F:hydrolase activity"/>
    <property type="evidence" value="ECO:0007669"/>
    <property type="project" value="UniProtKB-KW"/>
</dbReference>
<name>A0A1S6LVN8_9VIRU</name>
<evidence type="ECO:0000313" key="14">
    <source>
        <dbReference type="EMBL" id="AQU11781.1"/>
    </source>
</evidence>
<sequence length="357" mass="42229">MPQTKAKNLENKYRHYEFVINNYDDLDLAILLELEDKPNFRYLVCGFEIAPSTGTPHMQCYVNFSTPVKWETFKNVVYPNHFDKCNGTPVQNMQYCKKGEQSKQEWNDFNVKGPNYGKKAFFIEFGECPIVGKSKTAELVVNAINEGKSIDDLDLLFPNYMIIHHNKVKEYIDRRDRGKKNDTSVFVFKYDRDIFDEIHLLIPEEDHSKIAFVTDLNELLIYPSPKIVVYCMDWLDPSQCTKHLLWAKGQPITYKSGFQIYTLRCTYFIIAYKFRDKDLLTYKQMGYKSIVKIDYSKNELDPYFVDPEENFNNEYYLIDSEKEFNNDPEYEFASQYFFSESKRERDIFDTAVPGGYH</sequence>